<proteinExistence type="predicted"/>
<dbReference type="RefSeq" id="WP_013454240.1">
    <property type="nucleotide sequence ID" value="NZ_FXAW01000002.1"/>
</dbReference>
<accession>A0A1X7J6P3</accession>
<dbReference type="OrthoDB" id="840060at2"/>
<dbReference type="Proteomes" id="UP000193804">
    <property type="component" value="Unassembled WGS sequence"/>
</dbReference>
<evidence type="ECO:0000313" key="2">
    <source>
        <dbReference type="Proteomes" id="UP000193804"/>
    </source>
</evidence>
<gene>
    <name evidence="1" type="ORF">SAMN05661096_01367</name>
</gene>
<keyword evidence="2" id="KW-1185">Reference proteome</keyword>
<name>A0A1X7J6P3_9BACT</name>
<sequence>MDKLEYCKDILKKVSFDKTLLTKEYEKALKSLSDEKADLLDQWYNERFENNSRKSSGNGKTD</sequence>
<dbReference type="STRING" id="1028.SAMN05661096_01367"/>
<protein>
    <submittedName>
        <fullName evidence="1">Uncharacterized protein</fullName>
    </submittedName>
</protein>
<dbReference type="AlphaFoldDB" id="A0A1X7J6P3"/>
<dbReference type="EMBL" id="FXAW01000002">
    <property type="protein sequence ID" value="SMG23355.1"/>
    <property type="molecule type" value="Genomic_DNA"/>
</dbReference>
<reference evidence="2" key="1">
    <citation type="submission" date="2017-04" db="EMBL/GenBank/DDBJ databases">
        <authorList>
            <person name="Varghese N."/>
            <person name="Submissions S."/>
        </authorList>
    </citation>
    <scope>NUCLEOTIDE SEQUENCE [LARGE SCALE GENOMIC DNA]</scope>
    <source>
        <strain evidence="2">DSM 4125</strain>
    </source>
</reference>
<organism evidence="1 2">
    <name type="scientific">Marivirga sericea</name>
    <dbReference type="NCBI Taxonomy" id="1028"/>
    <lineage>
        <taxon>Bacteria</taxon>
        <taxon>Pseudomonadati</taxon>
        <taxon>Bacteroidota</taxon>
        <taxon>Cytophagia</taxon>
        <taxon>Cytophagales</taxon>
        <taxon>Marivirgaceae</taxon>
        <taxon>Marivirga</taxon>
    </lineage>
</organism>
<evidence type="ECO:0000313" key="1">
    <source>
        <dbReference type="EMBL" id="SMG23355.1"/>
    </source>
</evidence>